<dbReference type="InterPro" id="IPR036388">
    <property type="entry name" value="WH-like_DNA-bd_sf"/>
</dbReference>
<proteinExistence type="predicted"/>
<dbReference type="Gene3D" id="1.10.10.10">
    <property type="entry name" value="Winged helix-like DNA-binding domain superfamily/Winged helix DNA-binding domain"/>
    <property type="match status" value="1"/>
</dbReference>
<accession>A0A931E2J2</accession>
<evidence type="ECO:0000313" key="3">
    <source>
        <dbReference type="Proteomes" id="UP000658613"/>
    </source>
</evidence>
<name>A0A931E2J2_9CORY</name>
<dbReference type="InterPro" id="IPR010093">
    <property type="entry name" value="SinI_DNA-bd"/>
</dbReference>
<dbReference type="AlphaFoldDB" id="A0A931E2J2"/>
<protein>
    <submittedName>
        <fullName evidence="2">Excisionase family DNA binding protein</fullName>
    </submittedName>
</protein>
<evidence type="ECO:0000313" key="2">
    <source>
        <dbReference type="EMBL" id="MBG6122395.1"/>
    </source>
</evidence>
<feature type="domain" description="Helix-turn-helix" evidence="1">
    <location>
        <begin position="79"/>
        <end position="118"/>
    </location>
</feature>
<dbReference type="SUPFAM" id="SSF46955">
    <property type="entry name" value="Putative DNA-binding domain"/>
    <property type="match status" value="1"/>
</dbReference>
<evidence type="ECO:0000259" key="1">
    <source>
        <dbReference type="Pfam" id="PF12728"/>
    </source>
</evidence>
<dbReference type="NCBIfam" id="TIGR01764">
    <property type="entry name" value="excise"/>
    <property type="match status" value="1"/>
</dbReference>
<dbReference type="InterPro" id="IPR009061">
    <property type="entry name" value="DNA-bd_dom_put_sf"/>
</dbReference>
<reference evidence="2" key="1">
    <citation type="submission" date="2020-11" db="EMBL/GenBank/DDBJ databases">
        <title>Sequencing the genomes of 1000 actinobacteria strains.</title>
        <authorList>
            <person name="Klenk H.-P."/>
        </authorList>
    </citation>
    <scope>NUCLEOTIDE SEQUENCE</scope>
    <source>
        <strain evidence="2">DSM 45632</strain>
    </source>
</reference>
<dbReference type="RefSeq" id="WP_196824797.1">
    <property type="nucleotide sequence ID" value="NZ_CP046980.1"/>
</dbReference>
<dbReference type="InterPro" id="IPR041657">
    <property type="entry name" value="HTH_17"/>
</dbReference>
<organism evidence="2 3">
    <name type="scientific">Corynebacterium aquatimens</name>
    <dbReference type="NCBI Taxonomy" id="1190508"/>
    <lineage>
        <taxon>Bacteria</taxon>
        <taxon>Bacillati</taxon>
        <taxon>Actinomycetota</taxon>
        <taxon>Actinomycetes</taxon>
        <taxon>Mycobacteriales</taxon>
        <taxon>Corynebacteriaceae</taxon>
        <taxon>Corynebacterium</taxon>
    </lineage>
</organism>
<dbReference type="EMBL" id="JADOUE010000001">
    <property type="protein sequence ID" value="MBG6122395.1"/>
    <property type="molecule type" value="Genomic_DNA"/>
</dbReference>
<comment type="caution">
    <text evidence="2">The sequence shown here is derived from an EMBL/GenBank/DDBJ whole genome shotgun (WGS) entry which is preliminary data.</text>
</comment>
<gene>
    <name evidence="2" type="ORF">IW254_001364</name>
</gene>
<dbReference type="Proteomes" id="UP000658613">
    <property type="component" value="Unassembled WGS sequence"/>
</dbReference>
<dbReference type="Pfam" id="PF12728">
    <property type="entry name" value="HTH_17"/>
    <property type="match status" value="1"/>
</dbReference>
<sequence length="151" mass="16746">MSLAVQRTGSVFLDEAVSAAMREMDVPDGGRLVAKDAHGNETALPSAVSDVLLQVLRSFAEGGRVVVSQIPNELTSHMAADLLGVSRPTLMKWAKEGHIPSFKVGTHSRFHLHEVLEFDRVRREKQGAAFDELREFDYQNFGPINEQRSTE</sequence>
<dbReference type="GO" id="GO:0003677">
    <property type="term" value="F:DNA binding"/>
    <property type="evidence" value="ECO:0007669"/>
    <property type="project" value="InterPro"/>
</dbReference>
<keyword evidence="3" id="KW-1185">Reference proteome</keyword>